<protein>
    <submittedName>
        <fullName evidence="1">Uncharacterized protein</fullName>
    </submittedName>
</protein>
<proteinExistence type="predicted"/>
<comment type="caution">
    <text evidence="1">The sequence shown here is derived from an EMBL/GenBank/DDBJ whole genome shotgun (WGS) entry which is preliminary data.</text>
</comment>
<name>A0ACC1AMZ2_9ROSI</name>
<dbReference type="EMBL" id="CM047905">
    <property type="protein sequence ID" value="KAJ0088069.1"/>
    <property type="molecule type" value="Genomic_DNA"/>
</dbReference>
<gene>
    <name evidence="1" type="ORF">Patl1_31454</name>
</gene>
<reference evidence="2" key="1">
    <citation type="journal article" date="2023" name="G3 (Bethesda)">
        <title>Genome assembly and association tests identify interacting loci associated with vigor, precocity, and sex in interspecific pistachio rootstocks.</title>
        <authorList>
            <person name="Palmer W."/>
            <person name="Jacygrad E."/>
            <person name="Sagayaradj S."/>
            <person name="Cavanaugh K."/>
            <person name="Han R."/>
            <person name="Bertier L."/>
            <person name="Beede B."/>
            <person name="Kafkas S."/>
            <person name="Golino D."/>
            <person name="Preece J."/>
            <person name="Michelmore R."/>
        </authorList>
    </citation>
    <scope>NUCLEOTIDE SEQUENCE [LARGE SCALE GENOMIC DNA]</scope>
</reference>
<organism evidence="1 2">
    <name type="scientific">Pistacia atlantica</name>
    <dbReference type="NCBI Taxonomy" id="434234"/>
    <lineage>
        <taxon>Eukaryota</taxon>
        <taxon>Viridiplantae</taxon>
        <taxon>Streptophyta</taxon>
        <taxon>Embryophyta</taxon>
        <taxon>Tracheophyta</taxon>
        <taxon>Spermatophyta</taxon>
        <taxon>Magnoliopsida</taxon>
        <taxon>eudicotyledons</taxon>
        <taxon>Gunneridae</taxon>
        <taxon>Pentapetalae</taxon>
        <taxon>rosids</taxon>
        <taxon>malvids</taxon>
        <taxon>Sapindales</taxon>
        <taxon>Anacardiaceae</taxon>
        <taxon>Pistacia</taxon>
    </lineage>
</organism>
<evidence type="ECO:0000313" key="2">
    <source>
        <dbReference type="Proteomes" id="UP001164250"/>
    </source>
</evidence>
<keyword evidence="2" id="KW-1185">Reference proteome</keyword>
<accession>A0ACC1AMZ2</accession>
<evidence type="ECO:0000313" key="1">
    <source>
        <dbReference type="EMBL" id="KAJ0088069.1"/>
    </source>
</evidence>
<dbReference type="Proteomes" id="UP001164250">
    <property type="component" value="Chromosome 9"/>
</dbReference>
<sequence length="224" mass="24926">MNIDPYGWTIDGSKRTLYSAQVQIHVKLQCQPLLEERFKLVMDLDHPQASKLISLASLEVSTSTCLPCLPFNTTKWGNFFQPLSSTDTEEESWVSDSEDAVPVGEMKGECELLQPCPLEVDQSNYLSRQIDSRDDVPLNGDNLLLEAHSDMKMVEQDEKDIILMKLKELAFSCGRQDIPLTDYVDEPVITSGMCPGNGGSICEIMSSDEKNEEISCASSYCSPS</sequence>